<dbReference type="InterPro" id="IPR023346">
    <property type="entry name" value="Lysozyme-like_dom_sf"/>
</dbReference>
<protein>
    <submittedName>
        <fullName evidence="3">Glyco_hydro_19_cat domain-containing protein</fullName>
    </submittedName>
</protein>
<dbReference type="Proteomes" id="UP000095283">
    <property type="component" value="Unplaced"/>
</dbReference>
<sequence length="135" mass="15100">MNFLPLLFFFFDNSLGVVTGSGFKCPPATKYGVGPRPNCKLPKDPNDLPPSPLETWFTKEIFEDLFPFANLGWGPDPCLPYSYEAFVIAARYFPNFGSRSPNKIYSSIENAKRDLAAFFSHAVQETGENNAGLYE</sequence>
<accession>A0A1I7XLE1</accession>
<dbReference type="AlphaFoldDB" id="A0A1I7XLE1"/>
<evidence type="ECO:0000256" key="1">
    <source>
        <dbReference type="SAM" id="SignalP"/>
    </source>
</evidence>
<dbReference type="PANTHER" id="PTHR47836">
    <property type="entry name" value="PROTEIN CBG09520-RELATED"/>
    <property type="match status" value="1"/>
</dbReference>
<dbReference type="PANTHER" id="PTHR47836:SF2">
    <property type="entry name" value="GLYCOSIDE HYDROLASE FAMILY 19 CATALYTIC DOMAIN-CONTAINING PROTEIN"/>
    <property type="match status" value="1"/>
</dbReference>
<keyword evidence="2" id="KW-1185">Reference proteome</keyword>
<feature type="signal peptide" evidence="1">
    <location>
        <begin position="1"/>
        <end position="16"/>
    </location>
</feature>
<feature type="chain" id="PRO_5009311345" evidence="1">
    <location>
        <begin position="17"/>
        <end position="135"/>
    </location>
</feature>
<name>A0A1I7XLE1_HETBA</name>
<reference evidence="3" key="1">
    <citation type="submission" date="2016-11" db="UniProtKB">
        <authorList>
            <consortium name="WormBaseParasite"/>
        </authorList>
    </citation>
    <scope>IDENTIFICATION</scope>
</reference>
<proteinExistence type="predicted"/>
<dbReference type="SUPFAM" id="SSF53955">
    <property type="entry name" value="Lysozyme-like"/>
    <property type="match status" value="1"/>
</dbReference>
<dbReference type="Gene3D" id="1.10.530.10">
    <property type="match status" value="1"/>
</dbReference>
<dbReference type="WBParaSite" id="Hba_18539">
    <property type="protein sequence ID" value="Hba_18539"/>
    <property type="gene ID" value="Hba_18539"/>
</dbReference>
<organism evidence="2 3">
    <name type="scientific">Heterorhabditis bacteriophora</name>
    <name type="common">Entomopathogenic nematode worm</name>
    <dbReference type="NCBI Taxonomy" id="37862"/>
    <lineage>
        <taxon>Eukaryota</taxon>
        <taxon>Metazoa</taxon>
        <taxon>Ecdysozoa</taxon>
        <taxon>Nematoda</taxon>
        <taxon>Chromadorea</taxon>
        <taxon>Rhabditida</taxon>
        <taxon>Rhabditina</taxon>
        <taxon>Rhabditomorpha</taxon>
        <taxon>Strongyloidea</taxon>
        <taxon>Heterorhabditidae</taxon>
        <taxon>Heterorhabditis</taxon>
    </lineage>
</organism>
<evidence type="ECO:0000313" key="3">
    <source>
        <dbReference type="WBParaSite" id="Hba_18539"/>
    </source>
</evidence>
<evidence type="ECO:0000313" key="2">
    <source>
        <dbReference type="Proteomes" id="UP000095283"/>
    </source>
</evidence>
<keyword evidence="1" id="KW-0732">Signal</keyword>